<evidence type="ECO:0000313" key="8">
    <source>
        <dbReference type="EMBL" id="EED35441.1"/>
    </source>
</evidence>
<keyword evidence="3 6" id="KW-0812">Transmembrane</keyword>
<dbReference type="RefSeq" id="WP_009020187.1">
    <property type="nucleotide sequence ID" value="NZ_DS999411.1"/>
</dbReference>
<dbReference type="InterPro" id="IPR004869">
    <property type="entry name" value="MMPL_dom"/>
</dbReference>
<organism evidence="8 9">
    <name type="scientific">Luminiphilus syltensis NOR5-1B</name>
    <dbReference type="NCBI Taxonomy" id="565045"/>
    <lineage>
        <taxon>Bacteria</taxon>
        <taxon>Pseudomonadati</taxon>
        <taxon>Pseudomonadota</taxon>
        <taxon>Gammaproteobacteria</taxon>
        <taxon>Cellvibrionales</taxon>
        <taxon>Halieaceae</taxon>
        <taxon>Luminiphilus</taxon>
    </lineage>
</organism>
<evidence type="ECO:0000256" key="6">
    <source>
        <dbReference type="SAM" id="Phobius"/>
    </source>
</evidence>
<dbReference type="STRING" id="565045.NOR51B_1386"/>
<evidence type="ECO:0000256" key="1">
    <source>
        <dbReference type="ARBA" id="ARBA00004651"/>
    </source>
</evidence>
<feature type="transmembrane region" description="Helical" evidence="6">
    <location>
        <begin position="687"/>
        <end position="705"/>
    </location>
</feature>
<dbReference type="InterPro" id="IPR000731">
    <property type="entry name" value="SSD"/>
</dbReference>
<dbReference type="SUPFAM" id="SSF82866">
    <property type="entry name" value="Multidrug efflux transporter AcrB transmembrane domain"/>
    <property type="match status" value="2"/>
</dbReference>
<feature type="transmembrane region" description="Helical" evidence="6">
    <location>
        <begin position="738"/>
        <end position="759"/>
    </location>
</feature>
<keyword evidence="2" id="KW-1003">Cell membrane</keyword>
<evidence type="ECO:0000256" key="5">
    <source>
        <dbReference type="ARBA" id="ARBA00023136"/>
    </source>
</evidence>
<feature type="transmembrane region" description="Helical" evidence="6">
    <location>
        <begin position="712"/>
        <end position="732"/>
    </location>
</feature>
<dbReference type="OrthoDB" id="9759187at2"/>
<dbReference type="PROSITE" id="PS50156">
    <property type="entry name" value="SSD"/>
    <property type="match status" value="1"/>
</dbReference>
<reference evidence="9" key="1">
    <citation type="journal article" date="2013" name="BMC Microbiol.">
        <title>Taxonomy and evolution of bacteriochlorophyll a-containing members of the OM60/NOR5 clade of marine gammaproteobacteria: description of Luminiphilus syltensis gen. nov., sp. nov., reclassification of Haliea rubra as Pseudohaliea rubra gen. nov., comb. nov., and emendation of Chromatocurvus halotolerans.</title>
        <authorList>
            <person name="Spring S."/>
            <person name="Riedel T."/>
            <person name="Sproer C."/>
            <person name="Yan S."/>
            <person name="Harder J."/>
            <person name="Fuchs B.M."/>
        </authorList>
    </citation>
    <scope>NUCLEOTIDE SEQUENCE [LARGE SCALE GENOMIC DNA]</scope>
    <source>
        <strain evidence="9">NOR51-B</strain>
    </source>
</reference>
<dbReference type="PANTHER" id="PTHR33406:SF12">
    <property type="entry name" value="BLR2997 PROTEIN"/>
    <property type="match status" value="1"/>
</dbReference>
<dbReference type="eggNOG" id="COG1033">
    <property type="taxonomic scope" value="Bacteria"/>
</dbReference>
<dbReference type="Gene3D" id="1.20.1640.10">
    <property type="entry name" value="Multidrug efflux transporter AcrB transmembrane domain"/>
    <property type="match status" value="2"/>
</dbReference>
<feature type="transmembrane region" description="Helical" evidence="6">
    <location>
        <begin position="786"/>
        <end position="804"/>
    </location>
</feature>
<dbReference type="Pfam" id="PF03176">
    <property type="entry name" value="MMPL"/>
    <property type="match status" value="2"/>
</dbReference>
<feature type="domain" description="SSD" evidence="7">
    <location>
        <begin position="250"/>
        <end position="412"/>
    </location>
</feature>
<keyword evidence="4 6" id="KW-1133">Transmembrane helix</keyword>
<dbReference type="GO" id="GO:0005886">
    <property type="term" value="C:plasma membrane"/>
    <property type="evidence" value="ECO:0007669"/>
    <property type="project" value="UniProtKB-SubCell"/>
</dbReference>
<feature type="transmembrane region" description="Helical" evidence="6">
    <location>
        <begin position="259"/>
        <end position="278"/>
    </location>
</feature>
<evidence type="ECO:0000256" key="3">
    <source>
        <dbReference type="ARBA" id="ARBA00022692"/>
    </source>
</evidence>
<feature type="transmembrane region" description="Helical" evidence="6">
    <location>
        <begin position="432"/>
        <end position="458"/>
    </location>
</feature>
<evidence type="ECO:0000313" key="9">
    <source>
        <dbReference type="Proteomes" id="UP000004699"/>
    </source>
</evidence>
<keyword evidence="5 6" id="KW-0472">Membrane</keyword>
<feature type="transmembrane region" description="Helical" evidence="6">
    <location>
        <begin position="810"/>
        <end position="831"/>
    </location>
</feature>
<feature type="transmembrane region" description="Helical" evidence="6">
    <location>
        <begin position="311"/>
        <end position="333"/>
    </location>
</feature>
<protein>
    <recommendedName>
        <fullName evidence="7">SSD domain-containing protein</fullName>
    </recommendedName>
</protein>
<feature type="transmembrane region" description="Helical" evidence="6">
    <location>
        <begin position="285"/>
        <end position="305"/>
    </location>
</feature>
<comment type="subcellular location">
    <subcellularLocation>
        <location evidence="1">Cell membrane</location>
        <topology evidence="1">Multi-pass membrane protein</topology>
    </subcellularLocation>
</comment>
<dbReference type="InterPro" id="IPR050545">
    <property type="entry name" value="Mycobact_MmpL"/>
</dbReference>
<evidence type="ECO:0000256" key="2">
    <source>
        <dbReference type="ARBA" id="ARBA00022475"/>
    </source>
</evidence>
<evidence type="ECO:0000259" key="7">
    <source>
        <dbReference type="PROSITE" id="PS50156"/>
    </source>
</evidence>
<feature type="transmembrane region" description="Helical" evidence="6">
    <location>
        <begin position="354"/>
        <end position="377"/>
    </location>
</feature>
<keyword evidence="9" id="KW-1185">Reference proteome</keyword>
<proteinExistence type="predicted"/>
<name>B8KRX5_9GAMM</name>
<gene>
    <name evidence="8" type="ORF">NOR51B_1386</name>
</gene>
<sequence>MEKVYRRLVLDRPFLTLLLLLALGLVAVTQVGKTRLDASSDALLLQGDPDLAFFRETASHYDSNEFLVLTWRPGVPLLSEKSLGPLRALAEELGDIEGVRGVTTLLDVPLLESPPLDLLDIARADSLPTLRDPGVDRFLALRELTTSPIYRNLLASEDGDLTAVQVNLEPDTEAEQLLDERSELRQQAAQDALDAAGLARLDAVEAEYDAASARYSSNRSRLVADVREVASRYRDHAEIFVGGVPMIAADMLAFVQSDLVTFGTAIIFIMAIVLLVIFRDWRWVVAPILNCALTATLMLGLLAALDWRMSVISSNFVAVLLIITLSLSIHLVVRYRELEWREPSMSRSERAAATARLMVTPCFYTALTTIVAFSSLVVAKIQPVIDFGWMMTVGIVVGFAMTFLMVPALMAVLPEQTRGESRASEQAMTTRFAVWVAHHGSAVFGTTLLLTALTIYGITQLKVENRFIDYFKESTEIYQGMVLLDEKLGGTIPLDIVLFAPGETAPSDSESALQAPAESTGDIGFDDDFFGDDPFAESNDPFASNDSDSGPSYWFTLQGRRILDQAHDIVEAREESGKVMSLSTAFEVLDGLFGSKLGSIELALIENSMPDNVAETLVNPYFAPGVDEARISVRVMETSESLRRDSFLKTLRQTLVDELDIEPDQIRFTGLLVLYNNVLQSLFSSQILTLGAVFAAIGVMFWVLFRSLSLALLALAPNLLAAGMVLGAMGILGIPLDIMTITIAAIVVGIGVDDCIHYIHRFRTEFAKDGDYHAAMYRSHGSIGRAMYYTTLTICVGFSLLTLSNFTPSLYFGLLTMAAMIAAVAGALLLLPKLILAFRPLGPEGL</sequence>
<accession>B8KRX5</accession>
<dbReference type="AlphaFoldDB" id="B8KRX5"/>
<dbReference type="Proteomes" id="UP000004699">
    <property type="component" value="Unassembled WGS sequence"/>
</dbReference>
<evidence type="ECO:0000256" key="4">
    <source>
        <dbReference type="ARBA" id="ARBA00022989"/>
    </source>
</evidence>
<feature type="transmembrane region" description="Helical" evidence="6">
    <location>
        <begin position="389"/>
        <end position="412"/>
    </location>
</feature>
<dbReference type="PANTHER" id="PTHR33406">
    <property type="entry name" value="MEMBRANE PROTEIN MJ1562-RELATED"/>
    <property type="match status" value="1"/>
</dbReference>
<dbReference type="EMBL" id="DS999411">
    <property type="protein sequence ID" value="EED35441.1"/>
    <property type="molecule type" value="Genomic_DNA"/>
</dbReference>
<dbReference type="HOGENOM" id="CLU_008861_3_1_6"/>